<dbReference type="EMBL" id="BMCP01000001">
    <property type="protein sequence ID" value="GGE34545.1"/>
    <property type="molecule type" value="Genomic_DNA"/>
</dbReference>
<dbReference type="SUPFAM" id="SSF53474">
    <property type="entry name" value="alpha/beta-Hydrolases"/>
    <property type="match status" value="1"/>
</dbReference>
<dbReference type="InterPro" id="IPR029058">
    <property type="entry name" value="AB_hydrolase_fold"/>
</dbReference>
<organism evidence="3 4">
    <name type="scientific">Agaricicola taiwanensis</name>
    <dbReference type="NCBI Taxonomy" id="591372"/>
    <lineage>
        <taxon>Bacteria</taxon>
        <taxon>Pseudomonadati</taxon>
        <taxon>Pseudomonadota</taxon>
        <taxon>Alphaproteobacteria</taxon>
        <taxon>Rhodobacterales</taxon>
        <taxon>Paracoccaceae</taxon>
        <taxon>Agaricicola</taxon>
    </lineage>
</organism>
<dbReference type="InterPro" id="IPR050266">
    <property type="entry name" value="AB_hydrolase_sf"/>
</dbReference>
<comment type="caution">
    <text evidence="3">The sequence shown here is derived from an EMBL/GenBank/DDBJ whole genome shotgun (WGS) entry which is preliminary data.</text>
</comment>
<keyword evidence="1" id="KW-0378">Hydrolase</keyword>
<reference evidence="3" key="1">
    <citation type="journal article" date="2014" name="Int. J. Syst. Evol. Microbiol.">
        <title>Complete genome sequence of Corynebacterium casei LMG S-19264T (=DSM 44701T), isolated from a smear-ripened cheese.</title>
        <authorList>
            <consortium name="US DOE Joint Genome Institute (JGI-PGF)"/>
            <person name="Walter F."/>
            <person name="Albersmeier A."/>
            <person name="Kalinowski J."/>
            <person name="Ruckert C."/>
        </authorList>
    </citation>
    <scope>NUCLEOTIDE SEQUENCE</scope>
    <source>
        <strain evidence="3">CCM 7684</strain>
    </source>
</reference>
<dbReference type="RefSeq" id="WP_188408563.1">
    <property type="nucleotide sequence ID" value="NZ_BMCP01000001.1"/>
</dbReference>
<protein>
    <submittedName>
        <fullName evidence="3">Carboxylesterase</fullName>
    </submittedName>
</protein>
<feature type="domain" description="AB hydrolase-1" evidence="2">
    <location>
        <begin position="34"/>
        <end position="265"/>
    </location>
</feature>
<dbReference type="GO" id="GO:0016020">
    <property type="term" value="C:membrane"/>
    <property type="evidence" value="ECO:0007669"/>
    <property type="project" value="TreeGrafter"/>
</dbReference>
<evidence type="ECO:0000256" key="1">
    <source>
        <dbReference type="ARBA" id="ARBA00022801"/>
    </source>
</evidence>
<evidence type="ECO:0000259" key="2">
    <source>
        <dbReference type="Pfam" id="PF12697"/>
    </source>
</evidence>
<reference evidence="3" key="2">
    <citation type="submission" date="2020-09" db="EMBL/GenBank/DDBJ databases">
        <authorList>
            <person name="Sun Q."/>
            <person name="Sedlacek I."/>
        </authorList>
    </citation>
    <scope>NUCLEOTIDE SEQUENCE</scope>
    <source>
        <strain evidence="3">CCM 7684</strain>
    </source>
</reference>
<accession>A0A8J2VPQ6</accession>
<dbReference type="Gene3D" id="3.40.50.1820">
    <property type="entry name" value="alpha/beta hydrolase"/>
    <property type="match status" value="1"/>
</dbReference>
<proteinExistence type="predicted"/>
<name>A0A8J2VPQ6_9RHOB</name>
<dbReference type="PANTHER" id="PTHR43798:SF31">
    <property type="entry name" value="AB HYDROLASE SUPERFAMILY PROTEIN YCLE"/>
    <property type="match status" value="1"/>
</dbReference>
<dbReference type="AlphaFoldDB" id="A0A8J2VPQ6"/>
<sequence>MVEFEPIVGRYATFEIGGRPNRIYIEEAGQGIPLLCLHTAGADARQFRHLMNDAEITKDFRVVAFDMPWHGKSYPPEGFEDEEYNLTTDGYTDTIMAVARGLELDQPVVMGCSMGGRIVLHLARVHADELGAVIGLSGADHQQPWYDTQWLNRPDIHGGQVSAALVSGVIAPQSPKVYGWQTLWQYMQSGPGVFKGDLFFYREDSDFRGKVASIDTSRCPVHLLTGEYDFSCTVEDSERTSKAIKGSTFTPMTEMGHFPMSENPDHFRTYLLPVLREIQRTRSSASNQKKAS</sequence>
<evidence type="ECO:0000313" key="4">
    <source>
        <dbReference type="Proteomes" id="UP000602745"/>
    </source>
</evidence>
<keyword evidence="4" id="KW-1185">Reference proteome</keyword>
<evidence type="ECO:0000313" key="3">
    <source>
        <dbReference type="EMBL" id="GGE34545.1"/>
    </source>
</evidence>
<gene>
    <name evidence="3" type="ORF">GCM10007276_09960</name>
</gene>
<dbReference type="PANTHER" id="PTHR43798">
    <property type="entry name" value="MONOACYLGLYCEROL LIPASE"/>
    <property type="match status" value="1"/>
</dbReference>
<dbReference type="Proteomes" id="UP000602745">
    <property type="component" value="Unassembled WGS sequence"/>
</dbReference>
<dbReference type="Pfam" id="PF12697">
    <property type="entry name" value="Abhydrolase_6"/>
    <property type="match status" value="1"/>
</dbReference>
<dbReference type="GO" id="GO:0016787">
    <property type="term" value="F:hydrolase activity"/>
    <property type="evidence" value="ECO:0007669"/>
    <property type="project" value="UniProtKB-KW"/>
</dbReference>
<dbReference type="InterPro" id="IPR000073">
    <property type="entry name" value="AB_hydrolase_1"/>
</dbReference>